<protein>
    <recommendedName>
        <fullName evidence="4">NADH-ubiquinone reductase complex 1 MLRQ subunit</fullName>
    </recommendedName>
</protein>
<proteinExistence type="predicted"/>
<keyword evidence="1" id="KW-0472">Membrane</keyword>
<keyword evidence="3" id="KW-1185">Reference proteome</keyword>
<keyword evidence="1" id="KW-1133">Transmembrane helix</keyword>
<feature type="transmembrane region" description="Helical" evidence="1">
    <location>
        <begin position="45"/>
        <end position="64"/>
    </location>
</feature>
<evidence type="ECO:0008006" key="4">
    <source>
        <dbReference type="Google" id="ProtNLM"/>
    </source>
</evidence>
<keyword evidence="1" id="KW-0812">Transmembrane</keyword>
<sequence>MYATTRALQAFRPTLRMMRPVPKEEQAAHTITQRLRRLRKIPAELLPLGVVVGFALFAAGYSSIRHFLVDGTIRLKRQNRAAEHVGEAEHH</sequence>
<comment type="caution">
    <text evidence="2">The sequence shown here is derived from an EMBL/GenBank/DDBJ whole genome shotgun (WGS) entry which is preliminary data.</text>
</comment>
<dbReference type="Proteomes" id="UP001642482">
    <property type="component" value="Unassembled WGS sequence"/>
</dbReference>
<dbReference type="InterPro" id="IPR010530">
    <property type="entry name" value="B12D"/>
</dbReference>
<accession>A0ABP0CL78</accession>
<name>A0ABP0CL78_9PEZI</name>
<dbReference type="EMBL" id="CAWUHD010000114">
    <property type="protein sequence ID" value="CAK7232718.1"/>
    <property type="molecule type" value="Genomic_DNA"/>
</dbReference>
<organism evidence="2 3">
    <name type="scientific">Sporothrix eucalyptigena</name>
    <dbReference type="NCBI Taxonomy" id="1812306"/>
    <lineage>
        <taxon>Eukaryota</taxon>
        <taxon>Fungi</taxon>
        <taxon>Dikarya</taxon>
        <taxon>Ascomycota</taxon>
        <taxon>Pezizomycotina</taxon>
        <taxon>Sordariomycetes</taxon>
        <taxon>Sordariomycetidae</taxon>
        <taxon>Ophiostomatales</taxon>
        <taxon>Ophiostomataceae</taxon>
        <taxon>Sporothrix</taxon>
    </lineage>
</organism>
<reference evidence="2 3" key="1">
    <citation type="submission" date="2024-01" db="EMBL/GenBank/DDBJ databases">
        <authorList>
            <person name="Allen C."/>
            <person name="Tagirdzhanova G."/>
        </authorList>
    </citation>
    <scope>NUCLEOTIDE SEQUENCE [LARGE SCALE GENOMIC DNA]</scope>
</reference>
<evidence type="ECO:0000256" key="1">
    <source>
        <dbReference type="SAM" id="Phobius"/>
    </source>
</evidence>
<dbReference type="Pfam" id="PF06522">
    <property type="entry name" value="B12D"/>
    <property type="match status" value="1"/>
</dbReference>
<evidence type="ECO:0000313" key="2">
    <source>
        <dbReference type="EMBL" id="CAK7232718.1"/>
    </source>
</evidence>
<gene>
    <name evidence="2" type="ORF">SEUCBS140593_008355</name>
</gene>
<evidence type="ECO:0000313" key="3">
    <source>
        <dbReference type="Proteomes" id="UP001642482"/>
    </source>
</evidence>